<dbReference type="AlphaFoldDB" id="A0A024THQ1"/>
<dbReference type="VEuPathDB" id="FungiDB:H310_12551"/>
<dbReference type="RefSeq" id="XP_008877851.1">
    <property type="nucleotide sequence ID" value="XM_008879629.1"/>
</dbReference>
<sequence>MHTSRNVHRTIHDASLGCSTRMSNPISIDEKIPLFALDKQVPWTQQFASVIDLDPEKEASTDEDDTRVTDVSGSCIQCQSDASTSRMRSPRGSIAARVRKRMHRVFPTCTCDVALKA</sequence>
<reference evidence="1" key="1">
    <citation type="submission" date="2013-12" db="EMBL/GenBank/DDBJ databases">
        <title>The Genome Sequence of Aphanomyces invadans NJM9701.</title>
        <authorList>
            <consortium name="The Broad Institute Genomics Platform"/>
            <person name="Russ C."/>
            <person name="Tyler B."/>
            <person name="van West P."/>
            <person name="Dieguez-Uribeondo J."/>
            <person name="Young S.K."/>
            <person name="Zeng Q."/>
            <person name="Gargeya S."/>
            <person name="Fitzgerald M."/>
            <person name="Abouelleil A."/>
            <person name="Alvarado L."/>
            <person name="Chapman S.B."/>
            <person name="Gainer-Dewar J."/>
            <person name="Goldberg J."/>
            <person name="Griggs A."/>
            <person name="Gujja S."/>
            <person name="Hansen M."/>
            <person name="Howarth C."/>
            <person name="Imamovic A."/>
            <person name="Ireland A."/>
            <person name="Larimer J."/>
            <person name="McCowan C."/>
            <person name="Murphy C."/>
            <person name="Pearson M."/>
            <person name="Poon T.W."/>
            <person name="Priest M."/>
            <person name="Roberts A."/>
            <person name="Saif S."/>
            <person name="Shea T."/>
            <person name="Sykes S."/>
            <person name="Wortman J."/>
            <person name="Nusbaum C."/>
            <person name="Birren B."/>
        </authorList>
    </citation>
    <scope>NUCLEOTIDE SEQUENCE [LARGE SCALE GENOMIC DNA]</scope>
    <source>
        <strain evidence="1">NJM9701</strain>
    </source>
</reference>
<organism evidence="1">
    <name type="scientific">Aphanomyces invadans</name>
    <dbReference type="NCBI Taxonomy" id="157072"/>
    <lineage>
        <taxon>Eukaryota</taxon>
        <taxon>Sar</taxon>
        <taxon>Stramenopiles</taxon>
        <taxon>Oomycota</taxon>
        <taxon>Saprolegniomycetes</taxon>
        <taxon>Saprolegniales</taxon>
        <taxon>Verrucalvaceae</taxon>
        <taxon>Aphanomyces</taxon>
    </lineage>
</organism>
<dbReference type="EMBL" id="KI913991">
    <property type="protein sequence ID" value="ETV93509.1"/>
    <property type="molecule type" value="Genomic_DNA"/>
</dbReference>
<proteinExistence type="predicted"/>
<protein>
    <submittedName>
        <fullName evidence="1">Uncharacterized protein</fullName>
    </submittedName>
</protein>
<accession>A0A024THQ1</accession>
<name>A0A024THQ1_9STRA</name>
<evidence type="ECO:0000313" key="1">
    <source>
        <dbReference type="EMBL" id="ETV93509.1"/>
    </source>
</evidence>
<dbReference type="GeneID" id="20089601"/>
<gene>
    <name evidence="1" type="ORF">H310_12551</name>
</gene>